<dbReference type="EMBL" id="HACG01018749">
    <property type="protein sequence ID" value="CEK65614.1"/>
    <property type="molecule type" value="Transcribed_RNA"/>
</dbReference>
<sequence length="122" mass="14536">MEQFSHALSYREAKDQHPQPIHFKNLIESTIVKDTSSLTCTNWTLYTRECSCGNRIQTSGHILQNCPAYTNMQRQIWLDKCRQEAEVIVLPFFFNQWTMKNPWACPNNKLKCRRIIRNRFLL</sequence>
<gene>
    <name evidence="1" type="primary">ORF55614</name>
</gene>
<proteinExistence type="predicted"/>
<name>A0A0B6ZAI5_9EUPU</name>
<reference evidence="1" key="1">
    <citation type="submission" date="2014-12" db="EMBL/GenBank/DDBJ databases">
        <title>Insight into the proteome of Arion vulgaris.</title>
        <authorList>
            <person name="Aradska J."/>
            <person name="Bulat T."/>
            <person name="Smidak R."/>
            <person name="Sarate P."/>
            <person name="Gangsoo J."/>
            <person name="Sialana F."/>
            <person name="Bilban M."/>
            <person name="Lubec G."/>
        </authorList>
    </citation>
    <scope>NUCLEOTIDE SEQUENCE</scope>
    <source>
        <tissue evidence="1">Skin</tissue>
    </source>
</reference>
<dbReference type="AlphaFoldDB" id="A0A0B6ZAI5"/>
<evidence type="ECO:0000313" key="1">
    <source>
        <dbReference type="EMBL" id="CEK65614.1"/>
    </source>
</evidence>
<accession>A0A0B6ZAI5</accession>
<protein>
    <submittedName>
        <fullName evidence="1">Uncharacterized protein</fullName>
    </submittedName>
</protein>
<organism evidence="1">
    <name type="scientific">Arion vulgaris</name>
    <dbReference type="NCBI Taxonomy" id="1028688"/>
    <lineage>
        <taxon>Eukaryota</taxon>
        <taxon>Metazoa</taxon>
        <taxon>Spiralia</taxon>
        <taxon>Lophotrochozoa</taxon>
        <taxon>Mollusca</taxon>
        <taxon>Gastropoda</taxon>
        <taxon>Heterobranchia</taxon>
        <taxon>Euthyneura</taxon>
        <taxon>Panpulmonata</taxon>
        <taxon>Eupulmonata</taxon>
        <taxon>Stylommatophora</taxon>
        <taxon>Helicina</taxon>
        <taxon>Arionoidea</taxon>
        <taxon>Arionidae</taxon>
        <taxon>Arion</taxon>
    </lineage>
</organism>